<sequence length="259" mass="27780">MKREATSTEQRPMEVQSGGKTVYGATVGILMLETRFPRIPGDIGNATTWRFPVHYRVVEGATPDLIVLKDARAMRDSFISEGKALVRMGCDGIVTNCGFLSVLQSDLALGLGVPVASSALMQIPMIQRTLPQGQQVGVLTVSKTSLSRAHLTSAGAAPDVPIVGTEGGRAFSQAFLTDQATIDFEACRLDMLDSAAALVKAHPDVGAIVLECTNMVPYAQDVRLATGRPVYSIYTLVNWFQSALSPPRFATEIADPRIL</sequence>
<dbReference type="Proteomes" id="UP001208690">
    <property type="component" value="Unassembled WGS sequence"/>
</dbReference>
<evidence type="ECO:0000313" key="1">
    <source>
        <dbReference type="EMBL" id="MCV3271828.1"/>
    </source>
</evidence>
<name>A0ABT3BE48_9RHOB</name>
<gene>
    <name evidence="1" type="ORF">MUB52_10340</name>
</gene>
<dbReference type="EMBL" id="JALIEB010000005">
    <property type="protein sequence ID" value="MCV3271828.1"/>
    <property type="molecule type" value="Genomic_DNA"/>
</dbReference>
<evidence type="ECO:0000313" key="2">
    <source>
        <dbReference type="Proteomes" id="UP001208690"/>
    </source>
</evidence>
<accession>A0ABT3BE48</accession>
<protein>
    <submittedName>
        <fullName evidence="1">Aspartate/glutamate racemase family protein</fullName>
    </submittedName>
</protein>
<proteinExistence type="predicted"/>
<dbReference type="RefSeq" id="WP_263844145.1">
    <property type="nucleotide sequence ID" value="NZ_JALIEB010000005.1"/>
</dbReference>
<keyword evidence="2" id="KW-1185">Reference proteome</keyword>
<comment type="caution">
    <text evidence="1">The sequence shown here is derived from an EMBL/GenBank/DDBJ whole genome shotgun (WGS) entry which is preliminary data.</text>
</comment>
<dbReference type="NCBIfam" id="NF005679">
    <property type="entry name" value="PRK07475.1"/>
    <property type="match status" value="1"/>
</dbReference>
<organism evidence="1 2">
    <name type="scientific">Roseobacter sinensis</name>
    <dbReference type="NCBI Taxonomy" id="2931391"/>
    <lineage>
        <taxon>Bacteria</taxon>
        <taxon>Pseudomonadati</taxon>
        <taxon>Pseudomonadota</taxon>
        <taxon>Alphaproteobacteria</taxon>
        <taxon>Rhodobacterales</taxon>
        <taxon>Roseobacteraceae</taxon>
        <taxon>Roseobacter</taxon>
    </lineage>
</organism>
<reference evidence="1 2" key="1">
    <citation type="submission" date="2022-04" db="EMBL/GenBank/DDBJ databases">
        <title>Roseobacter sp. WL0113 is a bacterium isolated from neritic sediment.</title>
        <authorList>
            <person name="Wang L."/>
            <person name="He W."/>
            <person name="Zhang D.-F."/>
        </authorList>
    </citation>
    <scope>NUCLEOTIDE SEQUENCE [LARGE SCALE GENOMIC DNA]</scope>
    <source>
        <strain evidence="1 2">WL0113</strain>
    </source>
</reference>